<comment type="function">
    <text evidence="1">May function as sodium-coupled metabolite transporter across the chloroplast envelope.</text>
</comment>
<evidence type="ECO:0000256" key="5">
    <source>
        <dbReference type="ARBA" id="ARBA00022538"/>
    </source>
</evidence>
<dbReference type="InterPro" id="IPR057291">
    <property type="entry name" value="CHX17_2nd"/>
</dbReference>
<keyword evidence="9" id="KW-0406">Ion transport</keyword>
<dbReference type="Pfam" id="PF00999">
    <property type="entry name" value="Na_H_Exchanger"/>
    <property type="match status" value="1"/>
</dbReference>
<feature type="transmembrane region" description="Helical" evidence="12">
    <location>
        <begin position="83"/>
        <end position="104"/>
    </location>
</feature>
<feature type="transmembrane region" description="Helical" evidence="12">
    <location>
        <begin position="145"/>
        <end position="166"/>
    </location>
</feature>
<dbReference type="Gene3D" id="1.20.1530.20">
    <property type="match status" value="1"/>
</dbReference>
<keyword evidence="6 12" id="KW-0812">Transmembrane</keyword>
<name>A0A8J5F1X7_ZINOF</name>
<keyword evidence="10 12" id="KW-0472">Membrane</keyword>
<evidence type="ECO:0000256" key="11">
    <source>
        <dbReference type="ARBA" id="ARBA00038341"/>
    </source>
</evidence>
<dbReference type="GO" id="GO:0006885">
    <property type="term" value="P:regulation of pH"/>
    <property type="evidence" value="ECO:0007669"/>
    <property type="project" value="TreeGrafter"/>
</dbReference>
<comment type="subcellular location">
    <subcellularLocation>
        <location evidence="3">Membrane</location>
        <topology evidence="3">Multi-pass membrane protein</topology>
    </subcellularLocation>
    <subcellularLocation>
        <location evidence="2">Plastid</location>
        <location evidence="2">Chloroplast envelope</location>
    </subcellularLocation>
</comment>
<evidence type="ECO:0000313" key="16">
    <source>
        <dbReference type="EMBL" id="KAG6479541.1"/>
    </source>
</evidence>
<evidence type="ECO:0000256" key="2">
    <source>
        <dbReference type="ARBA" id="ARBA00004119"/>
    </source>
</evidence>
<dbReference type="GO" id="GO:0006813">
    <property type="term" value="P:potassium ion transport"/>
    <property type="evidence" value="ECO:0007669"/>
    <property type="project" value="UniProtKB-KW"/>
</dbReference>
<dbReference type="GO" id="GO:0012505">
    <property type="term" value="C:endomembrane system"/>
    <property type="evidence" value="ECO:0007669"/>
    <property type="project" value="TreeGrafter"/>
</dbReference>
<dbReference type="Gene3D" id="3.40.50.12370">
    <property type="match status" value="1"/>
</dbReference>
<comment type="similarity">
    <text evidence="11">Belongs to the monovalent cation:proton antiporter 2 (CPA2) transporter (TC 2.A.37) family. CHX (TC 2.A.37.4) subfamily.</text>
</comment>
<evidence type="ECO:0000256" key="7">
    <source>
        <dbReference type="ARBA" id="ARBA00022958"/>
    </source>
</evidence>
<feature type="domain" description="Cation/H(+) antiporter central" evidence="14">
    <location>
        <begin position="405"/>
        <end position="540"/>
    </location>
</feature>
<dbReference type="GO" id="GO:1902600">
    <property type="term" value="P:proton transmembrane transport"/>
    <property type="evidence" value="ECO:0007669"/>
    <property type="project" value="InterPro"/>
</dbReference>
<gene>
    <name evidence="16" type="ORF">ZIOFF_063007</name>
</gene>
<dbReference type="InterPro" id="IPR057290">
    <property type="entry name" value="CHX17_C"/>
</dbReference>
<dbReference type="InterPro" id="IPR038770">
    <property type="entry name" value="Na+/solute_symporter_sf"/>
</dbReference>
<organism evidence="16 17">
    <name type="scientific">Zingiber officinale</name>
    <name type="common">Ginger</name>
    <name type="synonym">Amomum zingiber</name>
    <dbReference type="NCBI Taxonomy" id="94328"/>
    <lineage>
        <taxon>Eukaryota</taxon>
        <taxon>Viridiplantae</taxon>
        <taxon>Streptophyta</taxon>
        <taxon>Embryophyta</taxon>
        <taxon>Tracheophyta</taxon>
        <taxon>Spermatophyta</taxon>
        <taxon>Magnoliopsida</taxon>
        <taxon>Liliopsida</taxon>
        <taxon>Zingiberales</taxon>
        <taxon>Zingiberaceae</taxon>
        <taxon>Zingiber</taxon>
    </lineage>
</organism>
<accession>A0A8J5F1X7</accession>
<feature type="transmembrane region" description="Helical" evidence="12">
    <location>
        <begin position="329"/>
        <end position="351"/>
    </location>
</feature>
<feature type="transmembrane region" description="Helical" evidence="12">
    <location>
        <begin position="267"/>
        <end position="293"/>
    </location>
</feature>
<evidence type="ECO:0000256" key="9">
    <source>
        <dbReference type="ARBA" id="ARBA00023065"/>
    </source>
</evidence>
<dbReference type="EMBL" id="JACMSC010000017">
    <property type="protein sequence ID" value="KAG6479541.1"/>
    <property type="molecule type" value="Genomic_DNA"/>
</dbReference>
<protein>
    <recommendedName>
        <fullName evidence="18">Cation/H+ exchanger domain-containing protein</fullName>
    </recommendedName>
</protein>
<sequence>MEIFGVYIFPARSLLVMETIAHFGLLCFLFLVGVEMDVTMVRQTGRKALAVAAAGMILPFATGAVASFMLQSFAGKNIHQSEFLVFLGLALSVTAFPVLARILAEIKLLNSDIGRLSMSAAIISDTFTWVILALTIAVTQSRGTAWASLWILAWGVAFVLLCFYGARRGMRWLMRRRISEGQSVGDFHVCLMITGMMAAATVTDAIGLHSAFGAFMFGLAVPNKGPLGVALLEKLEDLVTGLLLPLYFANSGLRTNLSTVTEGRTAALLFVVFVIASIGKVAGTVIISLFYLIPLREGLSLGFLMNTRGVVEMIILEIGRDRRVLDDEAFAVIVMTSLVLTSLVTPAVRYLHRPVRRRLGYKRRTLQRSSADAELRVLACVHNTRNVPSILSLLRLSSPTKRSPIFVYALHLIELTGRASSLLIVHNAATSGGSRKHAAAANEHPSDHISHAFQSYEQQATSISVQTLTIISPYATMHEDVCGLAEEKHVVLILLPFHKQQTVDGGMEPIDPSIKALNENMLLGSPCSVGVLVDRGLSSKSRSGRNSYSVAQLFFGGPDDREALAYTARMAENTCVNLTVVRFVHGEAAASAARSAEGLQDEQLDNSFLTEFRLRKVGEELATYSENAVNNAEEMMEVIRTIDSGRYDLIVVGRRQCEAALELMAGLADWTECPELGTLGDFLASADSATTTASVLVVQQYLGEPVGGCGPSMTEEELERGLRHHLNKGDRRTADGNGAAAQPLNAVHWSATANALQHSADGRGGFGGVTDGLHASKPCCDMLHMAWLLLRCPTGRQSRLSQSLKNWPPSQNPKAALDFALICGMSDVDSQSFNYANFDLQKTTDLNMSETSFSSSLTTLVMTGKSKVKSRHLVSAQQLLWSTNRVTEHGTACKHSM</sequence>
<evidence type="ECO:0000256" key="1">
    <source>
        <dbReference type="ARBA" id="ARBA00003198"/>
    </source>
</evidence>
<dbReference type="Pfam" id="PF23256">
    <property type="entry name" value="CHX17_2nd"/>
    <property type="match status" value="1"/>
</dbReference>
<dbReference type="AlphaFoldDB" id="A0A8J5F1X7"/>
<evidence type="ECO:0000259" key="14">
    <source>
        <dbReference type="Pfam" id="PF23256"/>
    </source>
</evidence>
<evidence type="ECO:0000313" key="17">
    <source>
        <dbReference type="Proteomes" id="UP000734854"/>
    </source>
</evidence>
<dbReference type="GO" id="GO:0016020">
    <property type="term" value="C:membrane"/>
    <property type="evidence" value="ECO:0007669"/>
    <property type="project" value="UniProtKB-SubCell"/>
</dbReference>
<evidence type="ECO:0000259" key="15">
    <source>
        <dbReference type="Pfam" id="PF23259"/>
    </source>
</evidence>
<dbReference type="GO" id="GO:0015297">
    <property type="term" value="F:antiporter activity"/>
    <property type="evidence" value="ECO:0007669"/>
    <property type="project" value="InterPro"/>
</dbReference>
<reference evidence="16 17" key="1">
    <citation type="submission" date="2020-08" db="EMBL/GenBank/DDBJ databases">
        <title>Plant Genome Project.</title>
        <authorList>
            <person name="Zhang R.-G."/>
        </authorList>
    </citation>
    <scope>NUCLEOTIDE SEQUENCE [LARGE SCALE GENOMIC DNA]</scope>
    <source>
        <tissue evidence="16">Rhizome</tissue>
    </source>
</reference>
<proteinExistence type="inferred from homology"/>
<dbReference type="PANTHER" id="PTHR32468">
    <property type="entry name" value="CATION/H + ANTIPORTER"/>
    <property type="match status" value="1"/>
</dbReference>
<evidence type="ECO:0000256" key="12">
    <source>
        <dbReference type="SAM" id="Phobius"/>
    </source>
</evidence>
<feature type="transmembrane region" description="Helical" evidence="12">
    <location>
        <begin position="20"/>
        <end position="36"/>
    </location>
</feature>
<evidence type="ECO:0008006" key="18">
    <source>
        <dbReference type="Google" id="ProtNLM"/>
    </source>
</evidence>
<dbReference type="PANTHER" id="PTHR32468:SF164">
    <property type="entry name" value="OS05G0485000 PROTEIN"/>
    <property type="match status" value="1"/>
</dbReference>
<keyword evidence="17" id="KW-1185">Reference proteome</keyword>
<dbReference type="InterPro" id="IPR006153">
    <property type="entry name" value="Cation/H_exchanger_TM"/>
</dbReference>
<feature type="domain" description="Cation/H(+) antiporter C-terminal" evidence="15">
    <location>
        <begin position="547"/>
        <end position="703"/>
    </location>
</feature>
<keyword evidence="5" id="KW-0633">Potassium transport</keyword>
<evidence type="ECO:0000256" key="8">
    <source>
        <dbReference type="ARBA" id="ARBA00022989"/>
    </source>
</evidence>
<dbReference type="Proteomes" id="UP000734854">
    <property type="component" value="Unassembled WGS sequence"/>
</dbReference>
<evidence type="ECO:0000256" key="6">
    <source>
        <dbReference type="ARBA" id="ARBA00022692"/>
    </source>
</evidence>
<dbReference type="Pfam" id="PF23259">
    <property type="entry name" value="CHX17_C"/>
    <property type="match status" value="1"/>
</dbReference>
<feature type="transmembrane region" description="Helical" evidence="12">
    <location>
        <begin position="116"/>
        <end position="139"/>
    </location>
</feature>
<keyword evidence="7" id="KW-0630">Potassium</keyword>
<feature type="transmembrane region" description="Helical" evidence="12">
    <location>
        <begin position="187"/>
        <end position="218"/>
    </location>
</feature>
<comment type="caution">
    <text evidence="16">The sequence shown here is derived from an EMBL/GenBank/DDBJ whole genome shotgun (WGS) entry which is preliminary data.</text>
</comment>
<evidence type="ECO:0000259" key="13">
    <source>
        <dbReference type="Pfam" id="PF00999"/>
    </source>
</evidence>
<keyword evidence="4" id="KW-0813">Transport</keyword>
<dbReference type="GO" id="GO:0009941">
    <property type="term" value="C:chloroplast envelope"/>
    <property type="evidence" value="ECO:0007669"/>
    <property type="project" value="UniProtKB-SubCell"/>
</dbReference>
<keyword evidence="8 12" id="KW-1133">Transmembrane helix</keyword>
<evidence type="ECO:0000256" key="3">
    <source>
        <dbReference type="ARBA" id="ARBA00004141"/>
    </source>
</evidence>
<evidence type="ECO:0000256" key="4">
    <source>
        <dbReference type="ARBA" id="ARBA00022448"/>
    </source>
</evidence>
<evidence type="ECO:0000256" key="10">
    <source>
        <dbReference type="ARBA" id="ARBA00023136"/>
    </source>
</evidence>
<feature type="transmembrane region" description="Helical" evidence="12">
    <location>
        <begin position="48"/>
        <end position="71"/>
    </location>
</feature>
<feature type="domain" description="Cation/H+ exchanger transmembrane" evidence="13">
    <location>
        <begin position="4"/>
        <end position="346"/>
    </location>
</feature>
<dbReference type="InterPro" id="IPR050794">
    <property type="entry name" value="CPA2_transporter"/>
</dbReference>